<evidence type="ECO:0000256" key="1">
    <source>
        <dbReference type="SAM" id="SignalP"/>
    </source>
</evidence>
<protein>
    <recommendedName>
        <fullName evidence="4">DUF4468 domain-containing protein</fullName>
    </recommendedName>
</protein>
<gene>
    <name evidence="2" type="ORF">LJ207_10670</name>
</gene>
<reference evidence="2 3" key="1">
    <citation type="submission" date="2021-10" db="EMBL/GenBank/DDBJ databases">
        <authorList>
            <person name="Grouzdev D.S."/>
            <person name="Pantiukh K.S."/>
            <person name="Krutkina M.S."/>
        </authorList>
    </citation>
    <scope>NUCLEOTIDE SEQUENCE [LARGE SCALE GENOMIC DNA]</scope>
    <source>
        <strain evidence="2 3">Z-7514</strain>
    </source>
</reference>
<keyword evidence="1" id="KW-0732">Signal</keyword>
<evidence type="ECO:0008006" key="4">
    <source>
        <dbReference type="Google" id="ProtNLM"/>
    </source>
</evidence>
<comment type="caution">
    <text evidence="2">The sequence shown here is derived from an EMBL/GenBank/DDBJ whole genome shotgun (WGS) entry which is preliminary data.</text>
</comment>
<organism evidence="2 3">
    <name type="scientific">Halanaerobium polyolivorans</name>
    <dbReference type="NCBI Taxonomy" id="2886943"/>
    <lineage>
        <taxon>Bacteria</taxon>
        <taxon>Bacillati</taxon>
        <taxon>Bacillota</taxon>
        <taxon>Clostridia</taxon>
        <taxon>Halanaerobiales</taxon>
        <taxon>Halanaerobiaceae</taxon>
        <taxon>Halanaerobium</taxon>
    </lineage>
</organism>
<dbReference type="AlphaFoldDB" id="A0AAW4X1V9"/>
<accession>A0AAW4X1V9</accession>
<evidence type="ECO:0000313" key="3">
    <source>
        <dbReference type="Proteomes" id="UP001199296"/>
    </source>
</evidence>
<dbReference type="Proteomes" id="UP001199296">
    <property type="component" value="Unassembled WGS sequence"/>
</dbReference>
<proteinExistence type="predicted"/>
<dbReference type="RefSeq" id="WP_229346487.1">
    <property type="nucleotide sequence ID" value="NZ_JAJFAT010000017.1"/>
</dbReference>
<name>A0AAW4X1V9_9FIRM</name>
<evidence type="ECO:0000313" key="2">
    <source>
        <dbReference type="EMBL" id="MCC3145787.1"/>
    </source>
</evidence>
<feature type="signal peptide" evidence="1">
    <location>
        <begin position="1"/>
        <end position="25"/>
    </location>
</feature>
<keyword evidence="3" id="KW-1185">Reference proteome</keyword>
<sequence length="163" mass="18946">MKYLKKLFICILLITILMGLNSVKAQNITKSEYGLEVEKPQVYVHIVNEVNEKVNITEKNLRNKAENMLRRNNIDPLNQYNGKYYISVYVQTIRDNAAPIFHTKVSFYRSTFFQKPKEEGFYVVDSTAWDDGTVGEGDRSFIMSAIEKNIEAFINEFHKANSF</sequence>
<feature type="chain" id="PRO_5043531796" description="DUF4468 domain-containing protein" evidence="1">
    <location>
        <begin position="26"/>
        <end position="163"/>
    </location>
</feature>
<dbReference type="EMBL" id="JAJFAT010000017">
    <property type="protein sequence ID" value="MCC3145787.1"/>
    <property type="molecule type" value="Genomic_DNA"/>
</dbReference>